<comment type="subcellular location">
    <subcellularLocation>
        <location evidence="11">Cell membrane</location>
        <topology evidence="11">Single-pass membrane protein</topology>
    </subcellularLocation>
</comment>
<keyword evidence="9 11" id="KW-0406">Ion transport</keyword>
<dbReference type="NCBIfam" id="NF001454">
    <property type="entry name" value="PRK00315.1"/>
    <property type="match status" value="1"/>
</dbReference>
<evidence type="ECO:0000256" key="9">
    <source>
        <dbReference type="ARBA" id="ARBA00023065"/>
    </source>
</evidence>
<keyword evidence="3 11" id="KW-0633">Potassium transport</keyword>
<dbReference type="NCBIfam" id="TIGR00681">
    <property type="entry name" value="kdpC"/>
    <property type="match status" value="1"/>
</dbReference>
<dbReference type="PIRSF" id="PIRSF001296">
    <property type="entry name" value="K_ATPase_KdpC"/>
    <property type="match status" value="1"/>
</dbReference>
<keyword evidence="2 11" id="KW-1003">Cell membrane</keyword>
<keyword evidence="10 11" id="KW-0472">Membrane</keyword>
<comment type="function">
    <text evidence="11">Part of the high-affinity ATP-driven potassium transport (or Kdp) system, which catalyzes the hydrolysis of ATP coupled with the electrogenic transport of potassium into the cytoplasm. This subunit acts as a catalytic chaperone that increases the ATP-binding affinity of the ATP-hydrolyzing subunit KdpB by the formation of a transient KdpB/KdpC/ATP ternary complex.</text>
</comment>
<protein>
    <recommendedName>
        <fullName evidence="11">Potassium-transporting ATPase KdpC subunit</fullName>
    </recommendedName>
    <alternativeName>
        <fullName evidence="11">ATP phosphohydrolase [potassium-transporting] C chain</fullName>
    </alternativeName>
    <alternativeName>
        <fullName evidence="11">Potassium-binding and translocating subunit C</fullName>
    </alternativeName>
    <alternativeName>
        <fullName evidence="11">Potassium-translocating ATPase C chain</fullName>
    </alternativeName>
</protein>
<evidence type="ECO:0000256" key="4">
    <source>
        <dbReference type="ARBA" id="ARBA00022692"/>
    </source>
</evidence>
<evidence type="ECO:0000256" key="11">
    <source>
        <dbReference type="HAMAP-Rule" id="MF_00276"/>
    </source>
</evidence>
<gene>
    <name evidence="11" type="primary">kdpC</name>
    <name evidence="12" type="ORF">SAMN04515678_1244</name>
</gene>
<dbReference type="AlphaFoldDB" id="A0A1I2EIX4"/>
<dbReference type="RefSeq" id="WP_149758941.1">
    <property type="nucleotide sequence ID" value="NZ_FOMS01000024.1"/>
</dbReference>
<dbReference type="GO" id="GO:0005886">
    <property type="term" value="C:plasma membrane"/>
    <property type="evidence" value="ECO:0007669"/>
    <property type="project" value="UniProtKB-SubCell"/>
</dbReference>
<dbReference type="OrthoDB" id="9788285at2"/>
<keyword evidence="8 11" id="KW-1133">Transmembrane helix</keyword>
<dbReference type="Pfam" id="PF02669">
    <property type="entry name" value="KdpC"/>
    <property type="match status" value="1"/>
</dbReference>
<evidence type="ECO:0000256" key="6">
    <source>
        <dbReference type="ARBA" id="ARBA00022840"/>
    </source>
</evidence>
<dbReference type="EMBL" id="FOMS01000024">
    <property type="protein sequence ID" value="SFE92418.1"/>
    <property type="molecule type" value="Genomic_DNA"/>
</dbReference>
<keyword evidence="5 11" id="KW-0547">Nucleotide-binding</keyword>
<evidence type="ECO:0000256" key="2">
    <source>
        <dbReference type="ARBA" id="ARBA00022475"/>
    </source>
</evidence>
<dbReference type="InterPro" id="IPR003820">
    <property type="entry name" value="KdpC"/>
</dbReference>
<evidence type="ECO:0000256" key="7">
    <source>
        <dbReference type="ARBA" id="ARBA00022958"/>
    </source>
</evidence>
<name>A0A1I2EIX4_9RHOB</name>
<evidence type="ECO:0000313" key="12">
    <source>
        <dbReference type="EMBL" id="SFE92418.1"/>
    </source>
</evidence>
<keyword evidence="6 11" id="KW-0067">ATP-binding</keyword>
<dbReference type="GO" id="GO:0008556">
    <property type="term" value="F:P-type potassium transmembrane transporter activity"/>
    <property type="evidence" value="ECO:0007669"/>
    <property type="project" value="InterPro"/>
</dbReference>
<dbReference type="PANTHER" id="PTHR30042">
    <property type="entry name" value="POTASSIUM-TRANSPORTING ATPASE C CHAIN"/>
    <property type="match status" value="1"/>
</dbReference>
<evidence type="ECO:0000256" key="8">
    <source>
        <dbReference type="ARBA" id="ARBA00022989"/>
    </source>
</evidence>
<dbReference type="PANTHER" id="PTHR30042:SF2">
    <property type="entry name" value="POTASSIUM-TRANSPORTING ATPASE KDPC SUBUNIT"/>
    <property type="match status" value="1"/>
</dbReference>
<evidence type="ECO:0000256" key="5">
    <source>
        <dbReference type="ARBA" id="ARBA00022741"/>
    </source>
</evidence>
<dbReference type="Proteomes" id="UP000325289">
    <property type="component" value="Unassembled WGS sequence"/>
</dbReference>
<evidence type="ECO:0000256" key="10">
    <source>
        <dbReference type="ARBA" id="ARBA00023136"/>
    </source>
</evidence>
<evidence type="ECO:0000313" key="13">
    <source>
        <dbReference type="Proteomes" id="UP000325289"/>
    </source>
</evidence>
<proteinExistence type="inferred from homology"/>
<accession>A0A1I2EIX4</accession>
<keyword evidence="13" id="KW-1185">Reference proteome</keyword>
<sequence length="190" mass="19716">MLAFFRPALATLALMTLLTGVAYPLAITGVAQVAMPVRANGSQIEQEGTVIGSELIAQDFSSPSYFHPRPSAIGFDAASAGASNLGPTSAELLATVEERTEAWRRDTGESDVPLEAVTASASGLDPDISLENAHAQAARVTEARGAPRDEILRIVHEATTGPWLGIFGPAHVNVLEANLALDAAFPGGAE</sequence>
<evidence type="ECO:0000256" key="3">
    <source>
        <dbReference type="ARBA" id="ARBA00022538"/>
    </source>
</evidence>
<reference evidence="12 13" key="1">
    <citation type="submission" date="2016-10" db="EMBL/GenBank/DDBJ databases">
        <authorList>
            <person name="Varghese N."/>
            <person name="Submissions S."/>
        </authorList>
    </citation>
    <scope>NUCLEOTIDE SEQUENCE [LARGE SCALE GENOMIC DNA]</scope>
    <source>
        <strain evidence="13">YIM D21,KCTC 23444,ACCC 10710</strain>
    </source>
</reference>
<comment type="subunit">
    <text evidence="11">The system is composed of three essential subunits: KdpA, KdpB and KdpC.</text>
</comment>
<keyword evidence="1 11" id="KW-0813">Transport</keyword>
<organism evidence="12 13">
    <name type="scientific">Roseivivax sediminis</name>
    <dbReference type="NCBI Taxonomy" id="936889"/>
    <lineage>
        <taxon>Bacteria</taxon>
        <taxon>Pseudomonadati</taxon>
        <taxon>Pseudomonadota</taxon>
        <taxon>Alphaproteobacteria</taxon>
        <taxon>Rhodobacterales</taxon>
        <taxon>Roseobacteraceae</taxon>
        <taxon>Roseivivax</taxon>
    </lineage>
</organism>
<dbReference type="GO" id="GO:0005524">
    <property type="term" value="F:ATP binding"/>
    <property type="evidence" value="ECO:0007669"/>
    <property type="project" value="UniProtKB-UniRule"/>
</dbReference>
<comment type="similarity">
    <text evidence="11">Belongs to the KdpC family.</text>
</comment>
<keyword evidence="7 11" id="KW-0630">Potassium</keyword>
<keyword evidence="4 11" id="KW-0812">Transmembrane</keyword>
<evidence type="ECO:0000256" key="1">
    <source>
        <dbReference type="ARBA" id="ARBA00022448"/>
    </source>
</evidence>
<dbReference type="HAMAP" id="MF_00276">
    <property type="entry name" value="KdpC"/>
    <property type="match status" value="1"/>
</dbReference>